<accession>A0AAE0EQZ2</accession>
<dbReference type="Proteomes" id="UP001190700">
    <property type="component" value="Unassembled WGS sequence"/>
</dbReference>
<feature type="signal peptide" evidence="1">
    <location>
        <begin position="1"/>
        <end position="19"/>
    </location>
</feature>
<keyword evidence="1" id="KW-0732">Signal</keyword>
<feature type="chain" id="PRO_5042286591" description="VWFA domain-containing protein" evidence="1">
    <location>
        <begin position="20"/>
        <end position="688"/>
    </location>
</feature>
<name>A0AAE0EQZ2_9CHLO</name>
<evidence type="ECO:0000313" key="3">
    <source>
        <dbReference type="Proteomes" id="UP001190700"/>
    </source>
</evidence>
<protein>
    <recommendedName>
        <fullName evidence="4">VWFA domain-containing protein</fullName>
    </recommendedName>
</protein>
<dbReference type="GO" id="GO:0005245">
    <property type="term" value="F:voltage-gated calcium channel activity"/>
    <property type="evidence" value="ECO:0007669"/>
    <property type="project" value="TreeGrafter"/>
</dbReference>
<evidence type="ECO:0000313" key="2">
    <source>
        <dbReference type="EMBL" id="KAK3236797.1"/>
    </source>
</evidence>
<reference evidence="2 3" key="1">
    <citation type="journal article" date="2015" name="Genome Biol. Evol.">
        <title>Comparative Genomics of a Bacterivorous Green Alga Reveals Evolutionary Causalities and Consequences of Phago-Mixotrophic Mode of Nutrition.</title>
        <authorList>
            <person name="Burns J.A."/>
            <person name="Paasch A."/>
            <person name="Narechania A."/>
            <person name="Kim E."/>
        </authorList>
    </citation>
    <scope>NUCLEOTIDE SEQUENCE [LARGE SCALE GENOMIC DNA]</scope>
    <source>
        <strain evidence="2 3">PLY_AMNH</strain>
    </source>
</reference>
<dbReference type="PANTHER" id="PTHR10166:SF37">
    <property type="entry name" value="STOLID, ISOFORM H"/>
    <property type="match status" value="1"/>
</dbReference>
<evidence type="ECO:0008006" key="4">
    <source>
        <dbReference type="Google" id="ProtNLM"/>
    </source>
</evidence>
<organism evidence="2 3">
    <name type="scientific">Cymbomonas tetramitiformis</name>
    <dbReference type="NCBI Taxonomy" id="36881"/>
    <lineage>
        <taxon>Eukaryota</taxon>
        <taxon>Viridiplantae</taxon>
        <taxon>Chlorophyta</taxon>
        <taxon>Pyramimonadophyceae</taxon>
        <taxon>Pyramimonadales</taxon>
        <taxon>Pyramimonadaceae</taxon>
        <taxon>Cymbomonas</taxon>
    </lineage>
</organism>
<keyword evidence="3" id="KW-1185">Reference proteome</keyword>
<dbReference type="GO" id="GO:0005891">
    <property type="term" value="C:voltage-gated calcium channel complex"/>
    <property type="evidence" value="ECO:0007669"/>
    <property type="project" value="TreeGrafter"/>
</dbReference>
<evidence type="ECO:0000256" key="1">
    <source>
        <dbReference type="SAM" id="SignalP"/>
    </source>
</evidence>
<sequence>MNALVCSSVLQIYFVLSYGLTDEVVKSWSSSFTLEIEDVVTNVMQAPALQKTINDASYSDTLVNGVSEVAQVASTVYVGLLSYVKYVDQLAEAVSEALVSDPNVSAVDPCTRSDVGAAPAEWTSSAKYGQLPVDFNASSCRTAVSGAPLSDLLAARTATLDAVFRGTHEACPEVRHQYMALENDLLRSYPGQKWAQEDGTTGDYSDYLPQMQPWYVAAVANFKNVFIVADFTAPEILLKLNSLLDTLSPQDFVSVVAFDVDTVIAEVTDLTSALPLRALPENVAQLKQRLQELAADAAVSGTGNAIGLASAIDRGYKLMAEAAMEMMHGTACGSTLLLITSQDGSLPPANTVLDTQPANQRTIIFGFTPRGFSPALHEFSCGIEALYRHVDPSEDNTYIARSYYRYIPAGPSPAEAPHAMLWGSHGSSGGLRPDVFLGGPEAFITVAMPVYSYEGAHARLVGVVAADFGLDALKTQLDSFKKGKSFVMMTSPFGDTLYHKVQSKYKVAYPVGTGQDISLYEPFDQFNSTVRNPMLTQVYGSAHIVVDRAFEQGDAQYEGVETQPLPTSYYWQRVPDFFFVVAYVQAQEDKAVRKHHHRIQESTTLCFAKPDMYLNPPNSDLFPGEVINEDNCYTYDANGSRVEGVFRAGCTQHPNAWPVNTVSLDAACTVIPPRTPAAARARLCGACG</sequence>
<comment type="caution">
    <text evidence="2">The sequence shown here is derived from an EMBL/GenBank/DDBJ whole genome shotgun (WGS) entry which is preliminary data.</text>
</comment>
<proteinExistence type="predicted"/>
<dbReference type="PANTHER" id="PTHR10166">
    <property type="entry name" value="VOLTAGE-DEPENDENT CALCIUM CHANNEL SUBUNIT ALPHA-2/DELTA-RELATED"/>
    <property type="match status" value="1"/>
</dbReference>
<dbReference type="InterPro" id="IPR051173">
    <property type="entry name" value="Ca_channel_alpha-2/delta"/>
</dbReference>
<gene>
    <name evidence="2" type="ORF">CYMTET_53083</name>
</gene>
<dbReference type="EMBL" id="LGRX02034840">
    <property type="protein sequence ID" value="KAK3236797.1"/>
    <property type="molecule type" value="Genomic_DNA"/>
</dbReference>
<dbReference type="AlphaFoldDB" id="A0AAE0EQZ2"/>